<dbReference type="AlphaFoldDB" id="A0A433DEV5"/>
<comment type="caution">
    <text evidence="2">The sequence shown here is derived from an EMBL/GenBank/DDBJ whole genome shotgun (WGS) entry which is preliminary data.</text>
</comment>
<proteinExistence type="predicted"/>
<evidence type="ECO:0000256" key="1">
    <source>
        <dbReference type="SAM" id="MobiDB-lite"/>
    </source>
</evidence>
<dbReference type="Proteomes" id="UP000268093">
    <property type="component" value="Unassembled WGS sequence"/>
</dbReference>
<evidence type="ECO:0000313" key="3">
    <source>
        <dbReference type="Proteomes" id="UP000268093"/>
    </source>
</evidence>
<name>A0A433DEV5_9FUNG</name>
<organism evidence="2 3">
    <name type="scientific">Jimgerdemannia flammicorona</name>
    <dbReference type="NCBI Taxonomy" id="994334"/>
    <lineage>
        <taxon>Eukaryota</taxon>
        <taxon>Fungi</taxon>
        <taxon>Fungi incertae sedis</taxon>
        <taxon>Mucoromycota</taxon>
        <taxon>Mucoromycotina</taxon>
        <taxon>Endogonomycetes</taxon>
        <taxon>Endogonales</taxon>
        <taxon>Endogonaceae</taxon>
        <taxon>Jimgerdemannia</taxon>
    </lineage>
</organism>
<protein>
    <submittedName>
        <fullName evidence="2">Uncharacterized protein</fullName>
    </submittedName>
</protein>
<gene>
    <name evidence="2" type="ORF">BC936DRAFT_142724</name>
</gene>
<feature type="non-terminal residue" evidence="2">
    <location>
        <position position="103"/>
    </location>
</feature>
<feature type="compositionally biased region" description="Low complexity" evidence="1">
    <location>
        <begin position="1"/>
        <end position="16"/>
    </location>
</feature>
<evidence type="ECO:0000313" key="2">
    <source>
        <dbReference type="EMBL" id="RUP49359.1"/>
    </source>
</evidence>
<accession>A0A433DEV5</accession>
<sequence length="103" mass="11632">MTFASFTTSASKTVTSEADEEDESKPVTSGEPKSPTKYKLKSGKDLLDILEKIRLNDENKQIKVLIELSLQSFSAAHNYILDMGSKEVRKVFEVTDWEELQNC</sequence>
<keyword evidence="3" id="KW-1185">Reference proteome</keyword>
<dbReference type="EMBL" id="RBNI01002381">
    <property type="protein sequence ID" value="RUP49359.1"/>
    <property type="molecule type" value="Genomic_DNA"/>
</dbReference>
<feature type="region of interest" description="Disordered" evidence="1">
    <location>
        <begin position="1"/>
        <end position="39"/>
    </location>
</feature>
<reference evidence="2 3" key="1">
    <citation type="journal article" date="2018" name="New Phytol.">
        <title>Phylogenomics of Endogonaceae and evolution of mycorrhizas within Mucoromycota.</title>
        <authorList>
            <person name="Chang Y."/>
            <person name="Desiro A."/>
            <person name="Na H."/>
            <person name="Sandor L."/>
            <person name="Lipzen A."/>
            <person name="Clum A."/>
            <person name="Barry K."/>
            <person name="Grigoriev I.V."/>
            <person name="Martin F.M."/>
            <person name="Stajich J.E."/>
            <person name="Smith M.E."/>
            <person name="Bonito G."/>
            <person name="Spatafora J.W."/>
        </authorList>
    </citation>
    <scope>NUCLEOTIDE SEQUENCE [LARGE SCALE GENOMIC DNA]</scope>
    <source>
        <strain evidence="2 3">GMNB39</strain>
    </source>
</reference>